<dbReference type="Proteomes" id="UP000663844">
    <property type="component" value="Unassembled WGS sequence"/>
</dbReference>
<comment type="caution">
    <text evidence="5">The sequence shown here is derived from an EMBL/GenBank/DDBJ whole genome shotgun (WGS) entry which is preliminary data.</text>
</comment>
<dbReference type="AlphaFoldDB" id="A0A814HAY9"/>
<proteinExistence type="inferred from homology"/>
<comment type="similarity">
    <text evidence="2">Belongs to the NRDE2 family.</text>
</comment>
<dbReference type="EMBL" id="CAJOAZ010000118">
    <property type="protein sequence ID" value="CAF3539420.1"/>
    <property type="molecule type" value="Genomic_DNA"/>
</dbReference>
<protein>
    <submittedName>
        <fullName evidence="5">Uncharacterized protein</fullName>
    </submittedName>
</protein>
<evidence type="ECO:0000313" key="6">
    <source>
        <dbReference type="EMBL" id="CAF3539420.1"/>
    </source>
</evidence>
<dbReference type="PANTHER" id="PTHR13471">
    <property type="entry name" value="TETRATRICOPEPTIDE-LIKE HELICAL"/>
    <property type="match status" value="1"/>
</dbReference>
<evidence type="ECO:0000313" key="7">
    <source>
        <dbReference type="Proteomes" id="UP000663845"/>
    </source>
</evidence>
<dbReference type="Proteomes" id="UP000663845">
    <property type="component" value="Unassembled WGS sequence"/>
</dbReference>
<dbReference type="PANTHER" id="PTHR13471:SF0">
    <property type="entry name" value="NUCLEAR EXOSOME REGULATOR NRDE2"/>
    <property type="match status" value="1"/>
</dbReference>
<evidence type="ECO:0000256" key="3">
    <source>
        <dbReference type="ARBA" id="ARBA00023242"/>
    </source>
</evidence>
<sequence>MFKAYASSESLVKDEEEEEEKKPIVTLPSNNNTTNESTWLENRSFSTEPPTISFQQQSNVPKKSNPIPDIKPKEEKKPIITTKPIQNIITKKNEPINEVFYLDRRRDRANITVQYTTGIPRYGTKFCNQRPLGSRITKSSRKQRIIRYFHQKTEDTENRLPDNFVTVDNRLEQLNITVREQPQSFEAWKELIDYQLYLFKTNGQQDKLTALYNKQLAIVDRALEVNSNRLQYRLLKLNIRTYSHLFDHEILLNEWKILIKDCQKSSDNRTINETWFSYIQFLLNRIEVFSIEKLNDEFIQYFSTYAYHMQTRSEKERRFLLSHMIDMFQIWAYVLRDAGYCERALGLYQTMLELHIDLTPENNVDFSKRLETFEKTWDTDKSRFGEQTDIDNPVSYIDKELSILSEHENELFNSTYQSWILIEQTRTDFYQKKILNHGIHFHTKLIQSLTDSSQIDNDILNISFQKYIRPFVFQLNDQRQFLQLIIYYLHFLNALPQLTILQEILNKFKISLSNHLQEQLFLDNEFIQLYSLIHPISIIRTEENFSIEYISKVYEYIIEIPSLKLYKIEFILLYWYYLARNIRELKQQNPSLSKVRLKSLQTIIKKYLSLEEYRTCLRLYTHYARLEYEYFQRINDSRRVFDLCYQTIRTNPTNFSSYDSYIDLCHWLSTSLICEFNLNSLYDSMLKIILENSKYISIDKQINKEKLCSSINFVLNKLFPNLQFNNIITLIIDCLKARKISKWDQKSEQDWSIYLCQNKSLSFELLFIFLNYSYLLNDPFDKIHSIILNSIIPLINEQYNKTNQIIIDYILQFYICILWNELFTEHLLFNQCTNYLKEFLQSIQYPSIILLKFTSIYTCLLPLYGSYVNEYEQTLLSYKSNKKFEYRLITKICVLQMNLIRHLKIQNASSVNKNFNSGYEHRVRHILRQLIQEYPYYVQLWFFYEYFERYSPDNHRIKAVLYDAMQNCPWEKVCNRKNHV</sequence>
<feature type="compositionally biased region" description="Polar residues" evidence="4">
    <location>
        <begin position="27"/>
        <end position="62"/>
    </location>
</feature>
<evidence type="ECO:0000256" key="2">
    <source>
        <dbReference type="ARBA" id="ARBA00009265"/>
    </source>
</evidence>
<dbReference type="Pfam" id="PF08424">
    <property type="entry name" value="NRDE-2"/>
    <property type="match status" value="1"/>
</dbReference>
<comment type="subcellular location">
    <subcellularLocation>
        <location evidence="1">Nucleus</location>
    </subcellularLocation>
</comment>
<feature type="region of interest" description="Disordered" evidence="4">
    <location>
        <begin position="1"/>
        <end position="72"/>
    </location>
</feature>
<evidence type="ECO:0000256" key="1">
    <source>
        <dbReference type="ARBA" id="ARBA00004123"/>
    </source>
</evidence>
<evidence type="ECO:0000256" key="4">
    <source>
        <dbReference type="SAM" id="MobiDB-lite"/>
    </source>
</evidence>
<dbReference type="InterPro" id="IPR013633">
    <property type="entry name" value="NRDE-2"/>
</dbReference>
<reference evidence="5" key="1">
    <citation type="submission" date="2021-02" db="EMBL/GenBank/DDBJ databases">
        <authorList>
            <person name="Nowell W R."/>
        </authorList>
    </citation>
    <scope>NUCLEOTIDE SEQUENCE</scope>
</reference>
<dbReference type="GO" id="GO:0031048">
    <property type="term" value="P:regulatory ncRNA-mediated heterochromatin formation"/>
    <property type="evidence" value="ECO:0007669"/>
    <property type="project" value="TreeGrafter"/>
</dbReference>
<dbReference type="GO" id="GO:1902369">
    <property type="term" value="P:negative regulation of RNA catabolic process"/>
    <property type="evidence" value="ECO:0007669"/>
    <property type="project" value="TreeGrafter"/>
</dbReference>
<organism evidence="5 7">
    <name type="scientific">Adineta steineri</name>
    <dbReference type="NCBI Taxonomy" id="433720"/>
    <lineage>
        <taxon>Eukaryota</taxon>
        <taxon>Metazoa</taxon>
        <taxon>Spiralia</taxon>
        <taxon>Gnathifera</taxon>
        <taxon>Rotifera</taxon>
        <taxon>Eurotatoria</taxon>
        <taxon>Bdelloidea</taxon>
        <taxon>Adinetida</taxon>
        <taxon>Adinetidae</taxon>
        <taxon>Adineta</taxon>
    </lineage>
</organism>
<evidence type="ECO:0000313" key="5">
    <source>
        <dbReference type="EMBL" id="CAF1007266.1"/>
    </source>
</evidence>
<gene>
    <name evidence="5" type="ORF">JYZ213_LOCUS16328</name>
    <name evidence="6" type="ORF">OXD698_LOCUS3358</name>
</gene>
<dbReference type="GO" id="GO:0071013">
    <property type="term" value="C:catalytic step 2 spliceosome"/>
    <property type="evidence" value="ECO:0007669"/>
    <property type="project" value="TreeGrafter"/>
</dbReference>
<name>A0A814HAY9_9BILA</name>
<keyword evidence="3" id="KW-0539">Nucleus</keyword>
<accession>A0A814HAY9</accession>
<dbReference type="EMBL" id="CAJNOG010000146">
    <property type="protein sequence ID" value="CAF1007266.1"/>
    <property type="molecule type" value="Genomic_DNA"/>
</dbReference>